<comment type="caution">
    <text evidence="2">The sequence shown here is derived from an EMBL/GenBank/DDBJ whole genome shotgun (WGS) entry which is preliminary data.</text>
</comment>
<keyword evidence="3" id="KW-1185">Reference proteome</keyword>
<protein>
    <submittedName>
        <fullName evidence="2">DUF4136 domain-containing protein</fullName>
    </submittedName>
</protein>
<accession>A0ABV8RNB9</accession>
<name>A0ABV8RNB9_9SPHN</name>
<proteinExistence type="predicted"/>
<gene>
    <name evidence="2" type="ORF">ACFO0A_03160</name>
</gene>
<dbReference type="EMBL" id="JBHSDR010000003">
    <property type="protein sequence ID" value="MFC4294055.1"/>
    <property type="molecule type" value="Genomic_DNA"/>
</dbReference>
<evidence type="ECO:0000256" key="1">
    <source>
        <dbReference type="SAM" id="SignalP"/>
    </source>
</evidence>
<organism evidence="2 3">
    <name type="scientific">Novosphingobium tardum</name>
    <dbReference type="NCBI Taxonomy" id="1538021"/>
    <lineage>
        <taxon>Bacteria</taxon>
        <taxon>Pseudomonadati</taxon>
        <taxon>Pseudomonadota</taxon>
        <taxon>Alphaproteobacteria</taxon>
        <taxon>Sphingomonadales</taxon>
        <taxon>Sphingomonadaceae</taxon>
        <taxon>Novosphingobium</taxon>
    </lineage>
</organism>
<reference evidence="3" key="1">
    <citation type="journal article" date="2019" name="Int. J. Syst. Evol. Microbiol.">
        <title>The Global Catalogue of Microorganisms (GCM) 10K type strain sequencing project: providing services to taxonomists for standard genome sequencing and annotation.</title>
        <authorList>
            <consortium name="The Broad Institute Genomics Platform"/>
            <consortium name="The Broad Institute Genome Sequencing Center for Infectious Disease"/>
            <person name="Wu L."/>
            <person name="Ma J."/>
        </authorList>
    </citation>
    <scope>NUCLEOTIDE SEQUENCE [LARGE SCALE GENOMIC DNA]</scope>
    <source>
        <strain evidence="3">CGMCC 1.12989</strain>
    </source>
</reference>
<sequence>MRLAPVLMLAALALAPSAVQAASPVEVTRFHTPATLAALGRGPITVVPAPGSDVSGIETRVFLEAVAAELNRGGIAVPGSGAPRTAEVRVTRSVATGERARSPVSVGVGGGFGSGNYRHGGLGGVGLGIGIGLGGGSKAMIDTELAVTLRDGSGASLWEGRADTRVKDKSRDAATQVVATRLARALFAGFPGRSGETIEVR</sequence>
<dbReference type="Proteomes" id="UP001595828">
    <property type="component" value="Unassembled WGS sequence"/>
</dbReference>
<feature type="chain" id="PRO_5046006087" evidence="1">
    <location>
        <begin position="22"/>
        <end position="201"/>
    </location>
</feature>
<keyword evidence="1" id="KW-0732">Signal</keyword>
<dbReference type="RefSeq" id="WP_379537525.1">
    <property type="nucleotide sequence ID" value="NZ_JBHSDR010000003.1"/>
</dbReference>
<evidence type="ECO:0000313" key="3">
    <source>
        <dbReference type="Proteomes" id="UP001595828"/>
    </source>
</evidence>
<feature type="signal peptide" evidence="1">
    <location>
        <begin position="1"/>
        <end position="21"/>
    </location>
</feature>
<evidence type="ECO:0000313" key="2">
    <source>
        <dbReference type="EMBL" id="MFC4294055.1"/>
    </source>
</evidence>